<dbReference type="InterPro" id="IPR018368">
    <property type="entry name" value="ClpA/B_CS1"/>
</dbReference>
<evidence type="ECO:0000313" key="8">
    <source>
        <dbReference type="Proteomes" id="UP001642484"/>
    </source>
</evidence>
<keyword evidence="2" id="KW-0547">Nucleotide-binding</keyword>
<gene>
    <name evidence="7" type="ORF">CCMP2556_LOCUS22906</name>
</gene>
<keyword evidence="3" id="KW-0067">ATP-binding</keyword>
<dbReference type="PANTHER" id="PTHR11638">
    <property type="entry name" value="ATP-DEPENDENT CLP PROTEASE"/>
    <property type="match status" value="1"/>
</dbReference>
<dbReference type="SMART" id="SM00382">
    <property type="entry name" value="AAA"/>
    <property type="match status" value="1"/>
</dbReference>
<evidence type="ECO:0000256" key="4">
    <source>
        <dbReference type="ARBA" id="ARBA00023186"/>
    </source>
</evidence>
<evidence type="ECO:0000256" key="2">
    <source>
        <dbReference type="ARBA" id="ARBA00022741"/>
    </source>
</evidence>
<keyword evidence="8" id="KW-1185">Reference proteome</keyword>
<dbReference type="InterPro" id="IPR027417">
    <property type="entry name" value="P-loop_NTPase"/>
</dbReference>
<dbReference type="Pfam" id="PF17871">
    <property type="entry name" value="AAA_lid_9"/>
    <property type="match status" value="1"/>
</dbReference>
<dbReference type="InterPro" id="IPR041546">
    <property type="entry name" value="ClpA/ClpB_AAA_lid"/>
</dbReference>
<evidence type="ECO:0000256" key="1">
    <source>
        <dbReference type="ARBA" id="ARBA00022737"/>
    </source>
</evidence>
<evidence type="ECO:0000256" key="3">
    <source>
        <dbReference type="ARBA" id="ARBA00022840"/>
    </source>
</evidence>
<dbReference type="PANTHER" id="PTHR11638:SF18">
    <property type="entry name" value="HEAT SHOCK PROTEIN 104"/>
    <property type="match status" value="1"/>
</dbReference>
<dbReference type="InterPro" id="IPR003959">
    <property type="entry name" value="ATPase_AAA_core"/>
</dbReference>
<comment type="caution">
    <text evidence="7">The sequence shown here is derived from an EMBL/GenBank/DDBJ whole genome shotgun (WGS) entry which is preliminary data.</text>
</comment>
<accession>A0ABP0LVK2</accession>
<dbReference type="Pfam" id="PF00004">
    <property type="entry name" value="AAA"/>
    <property type="match status" value="1"/>
</dbReference>
<dbReference type="InterPro" id="IPR050130">
    <property type="entry name" value="ClpA_ClpB"/>
</dbReference>
<dbReference type="Proteomes" id="UP001642484">
    <property type="component" value="Unassembled WGS sequence"/>
</dbReference>
<dbReference type="Gene3D" id="1.10.8.60">
    <property type="match status" value="1"/>
</dbReference>
<sequence length="485" mass="52231">MGHDEGWAGQRVGNDYSGPLRRIPPPAWIQDLQRSDYSPDALKALRRSEELSAQQGVSCNSAHVAYVLLAEVLGTTGAPTPWGANVPGAASELLKRAQTGASKELQSLLDAAAAQRAPAKVGLRDLCAALFMPHLGLAELLQSNGLTAEGLRTSLQASGQSLVPPPRASGTPLMQRERPKGATQDEEDDSSSVLARFGKDLVLEAAAGRLDAVFGREKEVQRVLHVLARRNKPNVCLLGPPGVGKTALVEEVARRIHRRQNLPRQLMGCQKVIQLSLGSLVGGTRYRGEFEKRMEKLLKELSGLREEVILFIDEIHMALGAGETEKGSSMDAANLLKPALARGELRCIGATTTAEYKKLIQNQDKAFERRFVIVELSEPTEAAAEEMLLAMCPAFEQHHGVKVTPEAVRASVRGSRALRGRFLPDRALDVLDDAATLASAEAEASGTSPLCTAEHAIQAARQVALGAASFRDRLVARLQLLTSRL</sequence>
<dbReference type="Gene3D" id="3.40.50.300">
    <property type="entry name" value="P-loop containing nucleotide triphosphate hydrolases"/>
    <property type="match status" value="1"/>
</dbReference>
<dbReference type="InterPro" id="IPR003593">
    <property type="entry name" value="AAA+_ATPase"/>
</dbReference>
<name>A0ABP0LVK2_9DINO</name>
<feature type="region of interest" description="Disordered" evidence="5">
    <location>
        <begin position="156"/>
        <end position="191"/>
    </location>
</feature>
<organism evidence="7 8">
    <name type="scientific">Durusdinium trenchii</name>
    <dbReference type="NCBI Taxonomy" id="1381693"/>
    <lineage>
        <taxon>Eukaryota</taxon>
        <taxon>Sar</taxon>
        <taxon>Alveolata</taxon>
        <taxon>Dinophyceae</taxon>
        <taxon>Suessiales</taxon>
        <taxon>Symbiodiniaceae</taxon>
        <taxon>Durusdinium</taxon>
    </lineage>
</organism>
<dbReference type="CDD" id="cd00009">
    <property type="entry name" value="AAA"/>
    <property type="match status" value="1"/>
</dbReference>
<proteinExistence type="predicted"/>
<feature type="domain" description="AAA+ ATPase" evidence="6">
    <location>
        <begin position="231"/>
        <end position="378"/>
    </location>
</feature>
<reference evidence="7 8" key="1">
    <citation type="submission" date="2024-02" db="EMBL/GenBank/DDBJ databases">
        <authorList>
            <person name="Chen Y."/>
            <person name="Shah S."/>
            <person name="Dougan E. K."/>
            <person name="Thang M."/>
            <person name="Chan C."/>
        </authorList>
    </citation>
    <scope>NUCLEOTIDE SEQUENCE [LARGE SCALE GENOMIC DNA]</scope>
</reference>
<evidence type="ECO:0000256" key="5">
    <source>
        <dbReference type="SAM" id="MobiDB-lite"/>
    </source>
</evidence>
<keyword evidence="1" id="KW-0677">Repeat</keyword>
<keyword evidence="4" id="KW-0143">Chaperone</keyword>
<protein>
    <recommendedName>
        <fullName evidence="6">AAA+ ATPase domain-containing protein</fullName>
    </recommendedName>
</protein>
<evidence type="ECO:0000259" key="6">
    <source>
        <dbReference type="SMART" id="SM00382"/>
    </source>
</evidence>
<dbReference type="EMBL" id="CAXAMN010014446">
    <property type="protein sequence ID" value="CAK9043258.1"/>
    <property type="molecule type" value="Genomic_DNA"/>
</dbReference>
<evidence type="ECO:0000313" key="7">
    <source>
        <dbReference type="EMBL" id="CAK9043258.1"/>
    </source>
</evidence>
<dbReference type="PROSITE" id="PS00870">
    <property type="entry name" value="CLPAB_1"/>
    <property type="match status" value="1"/>
</dbReference>
<dbReference type="SUPFAM" id="SSF52540">
    <property type="entry name" value="P-loop containing nucleoside triphosphate hydrolases"/>
    <property type="match status" value="1"/>
</dbReference>